<evidence type="ECO:0000313" key="4">
    <source>
        <dbReference type="EMBL" id="KAJ9567251.1"/>
    </source>
</evidence>
<accession>A0AA38U4W5</accession>
<gene>
    <name evidence="4" type="ORF">OSB04_003217</name>
</gene>
<keyword evidence="1" id="KW-0227">DNA damage</keyword>
<dbReference type="GO" id="GO:0016787">
    <property type="term" value="F:hydrolase activity"/>
    <property type="evidence" value="ECO:0007669"/>
    <property type="project" value="UniProtKB-KW"/>
</dbReference>
<name>A0AA38U4W5_9ASTR</name>
<dbReference type="PANTHER" id="PTHR10492">
    <property type="match status" value="1"/>
</dbReference>
<keyword evidence="5" id="KW-1185">Reference proteome</keyword>
<dbReference type="Pfam" id="PF05970">
    <property type="entry name" value="PIF1"/>
    <property type="match status" value="1"/>
</dbReference>
<organism evidence="4 5">
    <name type="scientific">Centaurea solstitialis</name>
    <name type="common">yellow star-thistle</name>
    <dbReference type="NCBI Taxonomy" id="347529"/>
    <lineage>
        <taxon>Eukaryota</taxon>
        <taxon>Viridiplantae</taxon>
        <taxon>Streptophyta</taxon>
        <taxon>Embryophyta</taxon>
        <taxon>Tracheophyta</taxon>
        <taxon>Spermatophyta</taxon>
        <taxon>Magnoliopsida</taxon>
        <taxon>eudicotyledons</taxon>
        <taxon>Gunneridae</taxon>
        <taxon>Pentapetalae</taxon>
        <taxon>asterids</taxon>
        <taxon>campanulids</taxon>
        <taxon>Asterales</taxon>
        <taxon>Asteraceae</taxon>
        <taxon>Carduoideae</taxon>
        <taxon>Cardueae</taxon>
        <taxon>Centaureinae</taxon>
        <taxon>Centaurea</taxon>
    </lineage>
</organism>
<dbReference type="GO" id="GO:0000723">
    <property type="term" value="P:telomere maintenance"/>
    <property type="evidence" value="ECO:0007669"/>
    <property type="project" value="InterPro"/>
</dbReference>
<dbReference type="GO" id="GO:0006310">
    <property type="term" value="P:DNA recombination"/>
    <property type="evidence" value="ECO:0007669"/>
    <property type="project" value="UniProtKB-KW"/>
</dbReference>
<evidence type="ECO:0000313" key="5">
    <source>
        <dbReference type="Proteomes" id="UP001172457"/>
    </source>
</evidence>
<dbReference type="SUPFAM" id="SSF52540">
    <property type="entry name" value="P-loop containing nucleoside triphosphate hydrolases"/>
    <property type="match status" value="2"/>
</dbReference>
<comment type="caution">
    <text evidence="4">The sequence shown here is derived from an EMBL/GenBank/DDBJ whole genome shotgun (WGS) entry which is preliminary data.</text>
</comment>
<keyword evidence="1" id="KW-0233">DNA recombination</keyword>
<evidence type="ECO:0000259" key="3">
    <source>
        <dbReference type="Pfam" id="PF21530"/>
    </source>
</evidence>
<dbReference type="GO" id="GO:0006281">
    <property type="term" value="P:DNA repair"/>
    <property type="evidence" value="ECO:0007669"/>
    <property type="project" value="UniProtKB-KW"/>
</dbReference>
<feature type="domain" description="DNA helicase Pif1-like 2B" evidence="3">
    <location>
        <begin position="431"/>
        <end position="477"/>
    </location>
</feature>
<dbReference type="Proteomes" id="UP001172457">
    <property type="component" value="Chromosome 1"/>
</dbReference>
<comment type="catalytic activity">
    <reaction evidence="1">
        <text>ATP + H2O = ADP + phosphate + H(+)</text>
        <dbReference type="Rhea" id="RHEA:13065"/>
        <dbReference type="ChEBI" id="CHEBI:15377"/>
        <dbReference type="ChEBI" id="CHEBI:15378"/>
        <dbReference type="ChEBI" id="CHEBI:30616"/>
        <dbReference type="ChEBI" id="CHEBI:43474"/>
        <dbReference type="ChEBI" id="CHEBI:456216"/>
        <dbReference type="EC" id="5.6.2.3"/>
    </reaction>
</comment>
<evidence type="ECO:0000259" key="2">
    <source>
        <dbReference type="Pfam" id="PF05970"/>
    </source>
</evidence>
<dbReference type="GO" id="GO:0043139">
    <property type="term" value="F:5'-3' DNA helicase activity"/>
    <property type="evidence" value="ECO:0007669"/>
    <property type="project" value="UniProtKB-EC"/>
</dbReference>
<protein>
    <recommendedName>
        <fullName evidence="1">ATP-dependent DNA helicase</fullName>
        <ecNumber evidence="1">5.6.2.3</ecNumber>
    </recommendedName>
</protein>
<dbReference type="GO" id="GO:0005524">
    <property type="term" value="F:ATP binding"/>
    <property type="evidence" value="ECO:0007669"/>
    <property type="project" value="UniProtKB-KW"/>
</dbReference>
<evidence type="ECO:0000256" key="1">
    <source>
        <dbReference type="RuleBase" id="RU363044"/>
    </source>
</evidence>
<dbReference type="InterPro" id="IPR010285">
    <property type="entry name" value="DNA_helicase_pif1-like_DEAD"/>
</dbReference>
<keyword evidence="1" id="KW-0547">Nucleotide-binding</keyword>
<dbReference type="Pfam" id="PF21530">
    <property type="entry name" value="Pif1_2B_dom"/>
    <property type="match status" value="1"/>
</dbReference>
<comment type="similarity">
    <text evidence="1">Belongs to the helicase family.</text>
</comment>
<comment type="cofactor">
    <cofactor evidence="1">
        <name>Mg(2+)</name>
        <dbReference type="ChEBI" id="CHEBI:18420"/>
    </cofactor>
</comment>
<dbReference type="EC" id="5.6.2.3" evidence="1"/>
<dbReference type="EMBL" id="JARYMX010000001">
    <property type="protein sequence ID" value="KAJ9567251.1"/>
    <property type="molecule type" value="Genomic_DNA"/>
</dbReference>
<feature type="domain" description="DNA helicase Pif1-like DEAD-box helicase" evidence="2">
    <location>
        <begin position="134"/>
        <end position="316"/>
    </location>
</feature>
<sequence>MYAFDEASISATSKELRFLFAHMLLYCEVSDLISLWTQRWRQMSHDITQNIIGNSHRIAFRINYDYLQNYVLYEIELLLNSNCNSTSLFEYGLPMPLPHLLLELNNRLLMEEKNYDRVTLGEQHKKINKNYICLWTTIISTLRATGNIVLAVASSGIASLLLPSGRTTHSRFKIPLDITNESTCHIKKNTQLAHLLLESSLIIWDEAPMSDRKCFEALNKTLKDILDEPLRLFGGKTILLGGDFRQTLPVKPKATKMDIIASSIIESTLWKHFKIYKLSQNMRLFRQDIDDKEEREIAAFSSCLLQVGDGCIGTPDDDNPIDTKWVEILDNYLIPDHADALTKVIKVIYSDDVLQNPTANIFFDKAIVCRVYFTKVYLTCHEKLFFDTSNDEINNLILNILPGEPTTYLSVDSIIPRANEKGDTKILYSPEYLNNLNFNNFPTHSLELKVGAPIMLLRNINQIAGLCNGTRMTIRQLLPKIIEAEVKLEYK</sequence>
<dbReference type="Gene3D" id="3.40.50.300">
    <property type="entry name" value="P-loop containing nucleotide triphosphate hydrolases"/>
    <property type="match status" value="1"/>
</dbReference>
<keyword evidence="1" id="KW-0347">Helicase</keyword>
<dbReference type="InterPro" id="IPR027417">
    <property type="entry name" value="P-loop_NTPase"/>
</dbReference>
<dbReference type="AlphaFoldDB" id="A0AA38U4W5"/>
<proteinExistence type="inferred from homology"/>
<dbReference type="PANTHER" id="PTHR10492:SF96">
    <property type="entry name" value="ATP-DEPENDENT DNA HELICASE"/>
    <property type="match status" value="1"/>
</dbReference>
<keyword evidence="1" id="KW-0234">DNA repair</keyword>
<reference evidence="4" key="1">
    <citation type="submission" date="2023-03" db="EMBL/GenBank/DDBJ databases">
        <title>Chromosome-scale reference genome and RAD-based genetic map of yellow starthistle (Centaurea solstitialis) reveal putative structural variation and QTLs associated with invader traits.</title>
        <authorList>
            <person name="Reatini B."/>
            <person name="Cang F.A."/>
            <person name="Jiang Q."/>
            <person name="Mckibben M.T.W."/>
            <person name="Barker M.S."/>
            <person name="Rieseberg L.H."/>
            <person name="Dlugosch K.M."/>
        </authorList>
    </citation>
    <scope>NUCLEOTIDE SEQUENCE</scope>
    <source>
        <strain evidence="4">CAN-66</strain>
        <tissue evidence="4">Leaf</tissue>
    </source>
</reference>
<keyword evidence="1" id="KW-0067">ATP-binding</keyword>
<dbReference type="InterPro" id="IPR049163">
    <property type="entry name" value="Pif1-like_2B_dom"/>
</dbReference>
<keyword evidence="1" id="KW-0378">Hydrolase</keyword>